<dbReference type="Pfam" id="PF04230">
    <property type="entry name" value="PS_pyruv_trans"/>
    <property type="match status" value="1"/>
</dbReference>
<name>A0ABY9Y1X6_9FLAO</name>
<evidence type="ECO:0000259" key="1">
    <source>
        <dbReference type="Pfam" id="PF04230"/>
    </source>
</evidence>
<dbReference type="RefSeq" id="WP_415862215.1">
    <property type="nucleotide sequence ID" value="NZ_CP134536.1"/>
</dbReference>
<keyword evidence="3" id="KW-1185">Reference proteome</keyword>
<dbReference type="GO" id="GO:0016757">
    <property type="term" value="F:glycosyltransferase activity"/>
    <property type="evidence" value="ECO:0007669"/>
    <property type="project" value="UniProtKB-KW"/>
</dbReference>
<protein>
    <submittedName>
        <fullName evidence="2">Polysaccharide pyruvyl transferase family protein</fullName>
        <ecNumber evidence="2">2.4.-.-</ecNumber>
    </submittedName>
</protein>
<dbReference type="Proteomes" id="UP001303407">
    <property type="component" value="Chromosome"/>
</dbReference>
<dbReference type="InterPro" id="IPR007345">
    <property type="entry name" value="Polysacch_pyruvyl_Trfase"/>
</dbReference>
<keyword evidence="2" id="KW-0808">Transferase</keyword>
<reference evidence="2 3" key="1">
    <citation type="submission" date="2023-09" db="EMBL/GenBank/DDBJ databases">
        <title>Thalassobella suaedae gen. nov., sp. nov., a marine bacterium of the family Flavobacteriaceae isolated from a halophyte Suaeda japonica.</title>
        <authorList>
            <person name="Lee S.Y."/>
            <person name="Hwang C.Y."/>
        </authorList>
    </citation>
    <scope>NUCLEOTIDE SEQUENCE [LARGE SCALE GENOMIC DNA]</scope>
    <source>
        <strain evidence="2 3">HL-DH10</strain>
    </source>
</reference>
<evidence type="ECO:0000313" key="2">
    <source>
        <dbReference type="EMBL" id="WNH12234.1"/>
    </source>
</evidence>
<evidence type="ECO:0000313" key="3">
    <source>
        <dbReference type="Proteomes" id="UP001303407"/>
    </source>
</evidence>
<dbReference type="EC" id="2.4.-.-" evidence="2"/>
<dbReference type="EMBL" id="CP134536">
    <property type="protein sequence ID" value="WNH12234.1"/>
    <property type="molecule type" value="Genomic_DNA"/>
</dbReference>
<sequence length="287" mass="33048">MSIIRKIIKKINEIKSSFYYLNFSKNKLPVFWHDCNGVNNFGDQLNPYLIGKLTKKEIVQIKQIPLYSNRKVLVAIGSVISRANKNCVVWGSGIIDSKANIKNSQFIAVRGPRTQKRITELGFYPPKTLGDPAILLPKIYYPKIKKKYKMGIVPHFEDYYDFKKLDLGEETLLIDLTLDIEKVVKDILMCEKIISSSLHGIIVANAYNIPSVWAIFSNKIYGDNVKYYDYFESVNLFNIKPLNILPSELKATIGENSINYFNIETAHLNKMQDELLRILNEYLEPLI</sequence>
<accession>A0ABY9Y1X6</accession>
<keyword evidence="2" id="KW-0328">Glycosyltransferase</keyword>
<gene>
    <name evidence="2" type="ORF">RHP49_15240</name>
</gene>
<feature type="domain" description="Polysaccharide pyruvyl transferase" evidence="1">
    <location>
        <begin position="72"/>
        <end position="213"/>
    </location>
</feature>
<organism evidence="2 3">
    <name type="scientific">Thalassobellus suaedae</name>
    <dbReference type="NCBI Taxonomy" id="3074124"/>
    <lineage>
        <taxon>Bacteria</taxon>
        <taxon>Pseudomonadati</taxon>
        <taxon>Bacteroidota</taxon>
        <taxon>Flavobacteriia</taxon>
        <taxon>Flavobacteriales</taxon>
        <taxon>Flavobacteriaceae</taxon>
        <taxon>Thalassobellus</taxon>
    </lineage>
</organism>
<proteinExistence type="predicted"/>